<dbReference type="CDD" id="cd00085">
    <property type="entry name" value="HNHc"/>
    <property type="match status" value="1"/>
</dbReference>
<dbReference type="KEGG" id="msto:MSTO_25270"/>
<sequence>MLASGELGQHNGLPASIIVSTTLTELEAAAGHGLTGGGTRLPISDVIRLARHAHHYLAIFDQGQPVALYHTKRLASPGQRIVLYAKDRGCTVGGYYCEIHHITDYATCHTTNIDNLTLACGTHHRLLQPHGWTTRKHPNGTTEWIPPPHLDKGQPRTNTYHHPNKLLHNPDDDETA</sequence>
<protein>
    <recommendedName>
        <fullName evidence="2">HNH nuclease domain-containing protein</fullName>
    </recommendedName>
</protein>
<organism evidence="3 4">
    <name type="scientific">Mycobacterium stomatepiae</name>
    <dbReference type="NCBI Taxonomy" id="470076"/>
    <lineage>
        <taxon>Bacteria</taxon>
        <taxon>Bacillati</taxon>
        <taxon>Actinomycetota</taxon>
        <taxon>Actinomycetes</taxon>
        <taxon>Mycobacteriales</taxon>
        <taxon>Mycobacteriaceae</taxon>
        <taxon>Mycobacterium</taxon>
        <taxon>Mycobacterium simiae complex</taxon>
    </lineage>
</organism>
<evidence type="ECO:0000259" key="2">
    <source>
        <dbReference type="SMART" id="SM00507"/>
    </source>
</evidence>
<dbReference type="Pfam" id="PF02720">
    <property type="entry name" value="DUF222"/>
    <property type="match status" value="1"/>
</dbReference>
<dbReference type="EMBL" id="AP022587">
    <property type="protein sequence ID" value="BBY22322.1"/>
    <property type="molecule type" value="Genomic_DNA"/>
</dbReference>
<dbReference type="SMART" id="SM00507">
    <property type="entry name" value="HNHc"/>
    <property type="match status" value="1"/>
</dbReference>
<reference evidence="3 4" key="1">
    <citation type="journal article" date="2019" name="Emerg. Microbes Infect.">
        <title>Comprehensive subspecies identification of 175 nontuberculous mycobacteria species based on 7547 genomic profiles.</title>
        <authorList>
            <person name="Matsumoto Y."/>
            <person name="Kinjo T."/>
            <person name="Motooka D."/>
            <person name="Nabeya D."/>
            <person name="Jung N."/>
            <person name="Uechi K."/>
            <person name="Horii T."/>
            <person name="Iida T."/>
            <person name="Fujita J."/>
            <person name="Nakamura S."/>
        </authorList>
    </citation>
    <scope>NUCLEOTIDE SEQUENCE [LARGE SCALE GENOMIC DNA]</scope>
    <source>
        <strain evidence="3 4">JCM 17783</strain>
    </source>
</reference>
<dbReference type="InterPro" id="IPR003615">
    <property type="entry name" value="HNH_nuc"/>
</dbReference>
<keyword evidence="4" id="KW-1185">Reference proteome</keyword>
<accession>A0A7I7Q8B4</accession>
<dbReference type="InterPro" id="IPR003870">
    <property type="entry name" value="DUF222"/>
</dbReference>
<feature type="domain" description="HNH nuclease" evidence="2">
    <location>
        <begin position="78"/>
        <end position="125"/>
    </location>
</feature>
<dbReference type="Proteomes" id="UP000467130">
    <property type="component" value="Chromosome"/>
</dbReference>
<name>A0A7I7Q8B4_9MYCO</name>
<feature type="region of interest" description="Disordered" evidence="1">
    <location>
        <begin position="131"/>
        <end position="176"/>
    </location>
</feature>
<evidence type="ECO:0000313" key="3">
    <source>
        <dbReference type="EMBL" id="BBY22322.1"/>
    </source>
</evidence>
<gene>
    <name evidence="3" type="ORF">MSTO_25270</name>
</gene>
<dbReference type="AlphaFoldDB" id="A0A7I7Q8B4"/>
<evidence type="ECO:0000256" key="1">
    <source>
        <dbReference type="SAM" id="MobiDB-lite"/>
    </source>
</evidence>
<proteinExistence type="predicted"/>
<evidence type="ECO:0000313" key="4">
    <source>
        <dbReference type="Proteomes" id="UP000467130"/>
    </source>
</evidence>